<dbReference type="PANTHER" id="PTHR11879">
    <property type="entry name" value="ASPARTATE AMINOTRANSFERASE"/>
    <property type="match status" value="1"/>
</dbReference>
<sequence>MSKSRFSGVVQGPPDPILNLGVMFRADPHPKKVNLGIGAYRNAELKPEILQCVRKAEEFIYKHPETYTKEYLPLEGYVPFLKEAQKLIFGPDHVALKEGRVCSIQELSGSGSLLISADFMHRLLGINKIYIPNPTWGNHGALIGKALCETEKYTYLGADGLYIDFEGMKKDFLAMPDGSVILLHACAHNPSGVDLNEEQWRELLPIFKKKQHLPYFDCAYQGFATGDLDKDAMAMRLFADEGIEFIICQSLSKNMGLYGERCGAIHIHTVDKETADRVASQVKRIVRATHSVSPCHGAYIASVVLGTPELFELFKEEVKKMAGRLLDMRKKIYDALSKTAPEKNWDHVIYQRGMFSFTGLDSHQVKMLADEYHIYMVSSGRMALTGLNDGNIQYVADSIKAEEVKKMAGRLLDMRKKIYDALSKTAPEKNWDHVIYQRGMFSFTGLDSHQVKMLADEYHIYMVSSGRMALTGLNDGNIQYVADSIKAVLDKTAKK</sequence>
<evidence type="ECO:0000259" key="7">
    <source>
        <dbReference type="Pfam" id="PF00155"/>
    </source>
</evidence>
<dbReference type="PRINTS" id="PR00799">
    <property type="entry name" value="TRANSAMINASE"/>
</dbReference>
<dbReference type="InterPro" id="IPR004839">
    <property type="entry name" value="Aminotransferase_I/II_large"/>
</dbReference>
<dbReference type="Proteomes" id="UP001057375">
    <property type="component" value="Unassembled WGS sequence"/>
</dbReference>
<dbReference type="Pfam" id="PF00155">
    <property type="entry name" value="Aminotran_1_2"/>
    <property type="match status" value="2"/>
</dbReference>
<evidence type="ECO:0000313" key="8">
    <source>
        <dbReference type="EMBL" id="GKT36638.1"/>
    </source>
</evidence>
<evidence type="ECO:0000256" key="5">
    <source>
        <dbReference type="ARBA" id="ARBA00022679"/>
    </source>
</evidence>
<dbReference type="SUPFAM" id="SSF53383">
    <property type="entry name" value="PLP-dependent transferases"/>
    <property type="match status" value="2"/>
</dbReference>
<dbReference type="InterPro" id="IPR015421">
    <property type="entry name" value="PyrdxlP-dep_Trfase_major"/>
</dbReference>
<comment type="subunit">
    <text evidence="3">Homodimer.</text>
</comment>
<feature type="domain" description="Aminotransferase class I/classII large" evidence="7">
    <location>
        <begin position="31"/>
        <end position="399"/>
    </location>
</feature>
<dbReference type="EMBL" id="BQXS01011273">
    <property type="protein sequence ID" value="GKT36638.1"/>
    <property type="molecule type" value="Genomic_DNA"/>
</dbReference>
<evidence type="ECO:0000256" key="1">
    <source>
        <dbReference type="ARBA" id="ARBA00001933"/>
    </source>
</evidence>
<evidence type="ECO:0000256" key="2">
    <source>
        <dbReference type="ARBA" id="ARBA00007441"/>
    </source>
</evidence>
<proteinExistence type="inferred from homology"/>
<comment type="cofactor">
    <cofactor evidence="1">
        <name>pyridoxal 5'-phosphate</name>
        <dbReference type="ChEBI" id="CHEBI:597326"/>
    </cofactor>
</comment>
<dbReference type="PANTHER" id="PTHR11879:SF22">
    <property type="entry name" value="ASPARTATE AMINOTRANSFERASE, MITOCHONDRIAL"/>
    <property type="match status" value="1"/>
</dbReference>
<reference evidence="8" key="1">
    <citation type="submission" date="2022-03" db="EMBL/GenBank/DDBJ databases">
        <title>Draft genome sequence of Aduncisulcus paluster, a free-living microaerophilic Fornicata.</title>
        <authorList>
            <person name="Yuyama I."/>
            <person name="Kume K."/>
            <person name="Tamura T."/>
            <person name="Inagaki Y."/>
            <person name="Hashimoto T."/>
        </authorList>
    </citation>
    <scope>NUCLEOTIDE SEQUENCE</scope>
    <source>
        <strain evidence="8">NY0171</strain>
    </source>
</reference>
<keyword evidence="9" id="KW-1185">Reference proteome</keyword>
<evidence type="ECO:0000256" key="6">
    <source>
        <dbReference type="ARBA" id="ARBA00022898"/>
    </source>
</evidence>
<keyword evidence="5" id="KW-0808">Transferase</keyword>
<dbReference type="NCBIfam" id="NF006719">
    <property type="entry name" value="PRK09257.1"/>
    <property type="match status" value="1"/>
</dbReference>
<gene>
    <name evidence="8" type="ORF">ADUPG1_009565</name>
</gene>
<evidence type="ECO:0000313" key="9">
    <source>
        <dbReference type="Proteomes" id="UP001057375"/>
    </source>
</evidence>
<dbReference type="Gene3D" id="3.40.640.10">
    <property type="entry name" value="Type I PLP-dependent aspartate aminotransferase-like (Major domain)"/>
    <property type="match status" value="1"/>
</dbReference>
<protein>
    <submittedName>
        <fullName evidence="8">Aspartate aminotransferase, cytoplasmic</fullName>
    </submittedName>
</protein>
<feature type="domain" description="Aminotransferase class I/classII large" evidence="7">
    <location>
        <begin position="400"/>
        <end position="485"/>
    </location>
</feature>
<organism evidence="8 9">
    <name type="scientific">Aduncisulcus paluster</name>
    <dbReference type="NCBI Taxonomy" id="2918883"/>
    <lineage>
        <taxon>Eukaryota</taxon>
        <taxon>Metamonada</taxon>
        <taxon>Carpediemonas-like organisms</taxon>
        <taxon>Aduncisulcus</taxon>
    </lineage>
</organism>
<accession>A0ABQ5KW05</accession>
<comment type="caution">
    <text evidence="8">The sequence shown here is derived from an EMBL/GenBank/DDBJ whole genome shotgun (WGS) entry which is preliminary data.</text>
</comment>
<comment type="similarity">
    <text evidence="2">Belongs to the class-I pyridoxal-phosphate-dependent aminotransferase family.</text>
</comment>
<dbReference type="Gene3D" id="3.90.1150.10">
    <property type="entry name" value="Aspartate Aminotransferase, domain 1"/>
    <property type="match status" value="2"/>
</dbReference>
<evidence type="ECO:0000256" key="4">
    <source>
        <dbReference type="ARBA" id="ARBA00022576"/>
    </source>
</evidence>
<dbReference type="InterPro" id="IPR015424">
    <property type="entry name" value="PyrdxlP-dep_Trfase"/>
</dbReference>
<dbReference type="GO" id="GO:0008483">
    <property type="term" value="F:transaminase activity"/>
    <property type="evidence" value="ECO:0007669"/>
    <property type="project" value="UniProtKB-KW"/>
</dbReference>
<dbReference type="InterPro" id="IPR015422">
    <property type="entry name" value="PyrdxlP-dep_Trfase_small"/>
</dbReference>
<keyword evidence="4 8" id="KW-0032">Aminotransferase</keyword>
<dbReference type="CDD" id="cd00609">
    <property type="entry name" value="AAT_like"/>
    <property type="match status" value="1"/>
</dbReference>
<name>A0ABQ5KW05_9EUKA</name>
<evidence type="ECO:0000256" key="3">
    <source>
        <dbReference type="ARBA" id="ARBA00011738"/>
    </source>
</evidence>
<keyword evidence="6" id="KW-0663">Pyridoxal phosphate</keyword>
<dbReference type="InterPro" id="IPR000796">
    <property type="entry name" value="Asp_trans"/>
</dbReference>